<accession>A0A3P3XR86</accession>
<dbReference type="InterPro" id="IPR000843">
    <property type="entry name" value="HTH_LacI"/>
</dbReference>
<dbReference type="Pfam" id="PF00356">
    <property type="entry name" value="LacI"/>
    <property type="match status" value="1"/>
</dbReference>
<dbReference type="SMART" id="SM00354">
    <property type="entry name" value="HTH_LACI"/>
    <property type="match status" value="1"/>
</dbReference>
<keyword evidence="2" id="KW-0238">DNA-binding</keyword>
<evidence type="ECO:0000256" key="1">
    <source>
        <dbReference type="ARBA" id="ARBA00023015"/>
    </source>
</evidence>
<dbReference type="CDD" id="cd01392">
    <property type="entry name" value="HTH_LacI"/>
    <property type="match status" value="1"/>
</dbReference>
<dbReference type="InterPro" id="IPR028082">
    <property type="entry name" value="Peripla_BP_I"/>
</dbReference>
<dbReference type="SUPFAM" id="SSF53822">
    <property type="entry name" value="Periplasmic binding protein-like I"/>
    <property type="match status" value="1"/>
</dbReference>
<dbReference type="GO" id="GO:0003700">
    <property type="term" value="F:DNA-binding transcription factor activity"/>
    <property type="evidence" value="ECO:0007669"/>
    <property type="project" value="TreeGrafter"/>
</dbReference>
<dbReference type="AlphaFoldDB" id="A0A3P3XR86"/>
<reference evidence="5" key="1">
    <citation type="submission" date="2017-02" db="EMBL/GenBank/DDBJ databases">
        <authorList>
            <person name="Regsiter A."/>
            <person name="William W."/>
        </authorList>
    </citation>
    <scope>NUCLEOTIDE SEQUENCE</scope>
    <source>
        <strain evidence="5">BdmA 4</strain>
    </source>
</reference>
<dbReference type="PANTHER" id="PTHR30146:SF109">
    <property type="entry name" value="HTH-TYPE TRANSCRIPTIONAL REGULATOR GALS"/>
    <property type="match status" value="1"/>
</dbReference>
<dbReference type="InterPro" id="IPR046335">
    <property type="entry name" value="LacI/GalR-like_sensor"/>
</dbReference>
<sequence>MTVSRVVHGGTSVKEETRKRIVEAMIRLGYVPSAAAQALRSNKDLTISPSSLFALIFGSGTEYSVSFFHDITRGVEKAALELKLCPVYISIYKDMEELWMRLQGLFSAYSLSGALLVGQFTPEIIQFIRENVKNIVMVDGPAQSGEGIGVVESGNMEGSLLALDHLISLGCRKIKIITVEQNHYFARAMTMAAKIRRSKDVDIELWYNCDSCEKAEELVMTNWNNGNHFDGLYSNDDFAIGAMKALQTLNIKIPKDVKIVGFDDILYASFTVPPLTSVRIDKYLLGSEAVHTLVAISKASNKAENITKVIRPSLIIRGSA</sequence>
<evidence type="ECO:0000313" key="5">
    <source>
        <dbReference type="EMBL" id="SLM18767.1"/>
    </source>
</evidence>
<feature type="domain" description="HTH lacI-type" evidence="4">
    <location>
        <begin position="1"/>
        <end position="41"/>
    </location>
</feature>
<evidence type="ECO:0000259" key="4">
    <source>
        <dbReference type="PROSITE" id="PS50932"/>
    </source>
</evidence>
<dbReference type="SUPFAM" id="SSF47413">
    <property type="entry name" value="lambda repressor-like DNA-binding domains"/>
    <property type="match status" value="1"/>
</dbReference>
<dbReference type="CDD" id="cd06267">
    <property type="entry name" value="PBP1_LacI_sugar_binding-like"/>
    <property type="match status" value="1"/>
</dbReference>
<evidence type="ECO:0000256" key="2">
    <source>
        <dbReference type="ARBA" id="ARBA00023125"/>
    </source>
</evidence>
<keyword evidence="3" id="KW-0804">Transcription</keyword>
<dbReference type="PANTHER" id="PTHR30146">
    <property type="entry name" value="LACI-RELATED TRANSCRIPTIONAL REPRESSOR"/>
    <property type="match status" value="1"/>
</dbReference>
<dbReference type="Gene3D" id="1.10.260.40">
    <property type="entry name" value="lambda repressor-like DNA-binding domains"/>
    <property type="match status" value="1"/>
</dbReference>
<name>A0A3P3XR86_9SPIR</name>
<organism evidence="5">
    <name type="scientific">uncultured spirochete</name>
    <dbReference type="NCBI Taxonomy" id="156406"/>
    <lineage>
        <taxon>Bacteria</taxon>
        <taxon>Pseudomonadati</taxon>
        <taxon>Spirochaetota</taxon>
        <taxon>Spirochaetia</taxon>
        <taxon>Spirochaetales</taxon>
        <taxon>environmental samples</taxon>
    </lineage>
</organism>
<evidence type="ECO:0000256" key="3">
    <source>
        <dbReference type="ARBA" id="ARBA00023163"/>
    </source>
</evidence>
<gene>
    <name evidence="5" type="ORF">SPIRO4BDMA_50282</name>
</gene>
<dbReference type="Pfam" id="PF13377">
    <property type="entry name" value="Peripla_BP_3"/>
    <property type="match status" value="1"/>
</dbReference>
<dbReference type="PROSITE" id="PS50932">
    <property type="entry name" value="HTH_LACI_2"/>
    <property type="match status" value="1"/>
</dbReference>
<keyword evidence="1" id="KW-0805">Transcription regulation</keyword>
<dbReference type="GO" id="GO:0000976">
    <property type="term" value="F:transcription cis-regulatory region binding"/>
    <property type="evidence" value="ECO:0007669"/>
    <property type="project" value="TreeGrafter"/>
</dbReference>
<dbReference type="EMBL" id="FWDO01000005">
    <property type="protein sequence ID" value="SLM18767.1"/>
    <property type="molecule type" value="Genomic_DNA"/>
</dbReference>
<dbReference type="Gene3D" id="3.40.50.2300">
    <property type="match status" value="2"/>
</dbReference>
<proteinExistence type="predicted"/>
<protein>
    <submittedName>
        <fullName evidence="5">Putative Transcriptional regulator, LacI family</fullName>
    </submittedName>
</protein>
<dbReference type="InterPro" id="IPR010982">
    <property type="entry name" value="Lambda_DNA-bd_dom_sf"/>
</dbReference>